<dbReference type="Proteomes" id="UP001497516">
    <property type="component" value="Chromosome 1"/>
</dbReference>
<proteinExistence type="predicted"/>
<organism evidence="2 3">
    <name type="scientific">Linum trigynum</name>
    <dbReference type="NCBI Taxonomy" id="586398"/>
    <lineage>
        <taxon>Eukaryota</taxon>
        <taxon>Viridiplantae</taxon>
        <taxon>Streptophyta</taxon>
        <taxon>Embryophyta</taxon>
        <taxon>Tracheophyta</taxon>
        <taxon>Spermatophyta</taxon>
        <taxon>Magnoliopsida</taxon>
        <taxon>eudicotyledons</taxon>
        <taxon>Gunneridae</taxon>
        <taxon>Pentapetalae</taxon>
        <taxon>rosids</taxon>
        <taxon>fabids</taxon>
        <taxon>Malpighiales</taxon>
        <taxon>Linaceae</taxon>
        <taxon>Linum</taxon>
    </lineage>
</organism>
<gene>
    <name evidence="2" type="ORF">LTRI10_LOCUS4702</name>
</gene>
<evidence type="ECO:0000256" key="1">
    <source>
        <dbReference type="SAM" id="MobiDB-lite"/>
    </source>
</evidence>
<evidence type="ECO:0000313" key="2">
    <source>
        <dbReference type="EMBL" id="CAL1357042.1"/>
    </source>
</evidence>
<dbReference type="AlphaFoldDB" id="A0AAV2CKG5"/>
<sequence length="108" mass="12444">MEEAIRALTTQMEMMMQEQATQEARMDAQLDASQARLKAPEMKESQRNQAMTDPKYTEELNEYVERRKKIVDPGLWNDMQKSLAALKLALLKEETLSKPTGFHEPCVV</sequence>
<dbReference type="EMBL" id="OZ034813">
    <property type="protein sequence ID" value="CAL1357042.1"/>
    <property type="molecule type" value="Genomic_DNA"/>
</dbReference>
<reference evidence="2 3" key="1">
    <citation type="submission" date="2024-04" db="EMBL/GenBank/DDBJ databases">
        <authorList>
            <person name="Fracassetti M."/>
        </authorList>
    </citation>
    <scope>NUCLEOTIDE SEQUENCE [LARGE SCALE GENOMIC DNA]</scope>
</reference>
<protein>
    <submittedName>
        <fullName evidence="2">Uncharacterized protein</fullName>
    </submittedName>
</protein>
<evidence type="ECO:0000313" key="3">
    <source>
        <dbReference type="Proteomes" id="UP001497516"/>
    </source>
</evidence>
<accession>A0AAV2CKG5</accession>
<keyword evidence="3" id="KW-1185">Reference proteome</keyword>
<name>A0AAV2CKG5_9ROSI</name>
<feature type="region of interest" description="Disordered" evidence="1">
    <location>
        <begin position="35"/>
        <end position="55"/>
    </location>
</feature>